<dbReference type="Gene3D" id="1.10.3210.10">
    <property type="entry name" value="Hypothetical protein af1432"/>
    <property type="match status" value="1"/>
</dbReference>
<accession>A0A6J5R8A7</accession>
<proteinExistence type="predicted"/>
<dbReference type="EMBL" id="LR797195">
    <property type="protein sequence ID" value="CAB4193800.1"/>
    <property type="molecule type" value="Genomic_DNA"/>
</dbReference>
<evidence type="ECO:0000313" key="1">
    <source>
        <dbReference type="EMBL" id="CAB4175465.1"/>
    </source>
</evidence>
<dbReference type="EMBL" id="LR796916">
    <property type="protein sequence ID" value="CAB4175465.1"/>
    <property type="molecule type" value="Genomic_DNA"/>
</dbReference>
<dbReference type="SUPFAM" id="SSF109604">
    <property type="entry name" value="HD-domain/PDEase-like"/>
    <property type="match status" value="1"/>
</dbReference>
<organism evidence="2">
    <name type="scientific">uncultured Caudovirales phage</name>
    <dbReference type="NCBI Taxonomy" id="2100421"/>
    <lineage>
        <taxon>Viruses</taxon>
        <taxon>Duplodnaviria</taxon>
        <taxon>Heunggongvirae</taxon>
        <taxon>Uroviricota</taxon>
        <taxon>Caudoviricetes</taxon>
        <taxon>Peduoviridae</taxon>
        <taxon>Maltschvirus</taxon>
        <taxon>Maltschvirus maltsch</taxon>
    </lineage>
</organism>
<gene>
    <name evidence="2" type="ORF">UFOVP1247_171</name>
    <name evidence="1" type="ORF">UFOVP970_211</name>
</gene>
<name>A0A6J5R8A7_9CAUD</name>
<protein>
    <recommendedName>
        <fullName evidence="3">HD domain-containing protein</fullName>
    </recommendedName>
</protein>
<reference evidence="2" key="1">
    <citation type="submission" date="2020-05" db="EMBL/GenBank/DDBJ databases">
        <authorList>
            <person name="Chiriac C."/>
            <person name="Salcher M."/>
            <person name="Ghai R."/>
            <person name="Kavagutti S V."/>
        </authorList>
    </citation>
    <scope>NUCLEOTIDE SEQUENCE</scope>
</reference>
<sequence>MERLKTKVDWVLDQHRGTNHMYDKYLPYEFHLRMVAENYNMFKHLLSNDHGIIDNQVNVYLACWGHDLIEDTRVSYNDTMEELGECAADIIYAVSNEKGKNRAERANDKYYEGIRNQPGAVFVKLCDRMANVQYSKMSGSRMFEMYKKENSNFMEKLGLGWTGSGSHELTPLFAYLIGLFESK</sequence>
<evidence type="ECO:0008006" key="3">
    <source>
        <dbReference type="Google" id="ProtNLM"/>
    </source>
</evidence>
<evidence type="ECO:0000313" key="2">
    <source>
        <dbReference type="EMBL" id="CAB4193800.1"/>
    </source>
</evidence>